<dbReference type="PANTHER" id="PTHR11760">
    <property type="entry name" value="30S/40S RIBOSOMAL PROTEIN S3"/>
    <property type="match status" value="1"/>
</dbReference>
<dbReference type="Gene3D" id="3.30.1140.32">
    <property type="entry name" value="Ribosomal protein S3, C-terminal domain"/>
    <property type="match status" value="1"/>
</dbReference>
<comment type="similarity">
    <text evidence="1">Belongs to the universal ribosomal protein uS3 family.</text>
</comment>
<dbReference type="AlphaFoldDB" id="A0AAV0CIM1"/>
<feature type="domain" description="Small ribosomal subunit protein uS3 C-terminal" evidence="4">
    <location>
        <begin position="1"/>
        <end position="51"/>
    </location>
</feature>
<gene>
    <name evidence="5" type="ORF">CEPIT_LOCUS6521</name>
</gene>
<dbReference type="Pfam" id="PF00189">
    <property type="entry name" value="Ribosomal_S3_C"/>
    <property type="match status" value="1"/>
</dbReference>
<sequence>MESGAKGCEVIVSGKLSAQRAKSMKFKDGYMISSGQPVKEYIDTVVRHILMR</sequence>
<evidence type="ECO:0000313" key="5">
    <source>
        <dbReference type="EMBL" id="CAH9078334.1"/>
    </source>
</evidence>
<evidence type="ECO:0000259" key="4">
    <source>
        <dbReference type="Pfam" id="PF00189"/>
    </source>
</evidence>
<dbReference type="InterPro" id="IPR001351">
    <property type="entry name" value="Ribosomal_uS3_C"/>
</dbReference>
<evidence type="ECO:0000313" key="6">
    <source>
        <dbReference type="Proteomes" id="UP001152523"/>
    </source>
</evidence>
<keyword evidence="2" id="KW-0689">Ribosomal protein</keyword>
<dbReference type="GO" id="GO:0005634">
    <property type="term" value="C:nucleus"/>
    <property type="evidence" value="ECO:0007669"/>
    <property type="project" value="TreeGrafter"/>
</dbReference>
<evidence type="ECO:0000256" key="3">
    <source>
        <dbReference type="ARBA" id="ARBA00023274"/>
    </source>
</evidence>
<dbReference type="GO" id="GO:0003735">
    <property type="term" value="F:structural constituent of ribosome"/>
    <property type="evidence" value="ECO:0007669"/>
    <property type="project" value="InterPro"/>
</dbReference>
<dbReference type="SUPFAM" id="SSF54821">
    <property type="entry name" value="Ribosomal protein S3 C-terminal domain"/>
    <property type="match status" value="1"/>
</dbReference>
<organism evidence="5 6">
    <name type="scientific">Cuscuta epithymum</name>
    <dbReference type="NCBI Taxonomy" id="186058"/>
    <lineage>
        <taxon>Eukaryota</taxon>
        <taxon>Viridiplantae</taxon>
        <taxon>Streptophyta</taxon>
        <taxon>Embryophyta</taxon>
        <taxon>Tracheophyta</taxon>
        <taxon>Spermatophyta</taxon>
        <taxon>Magnoliopsida</taxon>
        <taxon>eudicotyledons</taxon>
        <taxon>Gunneridae</taxon>
        <taxon>Pentapetalae</taxon>
        <taxon>asterids</taxon>
        <taxon>lamiids</taxon>
        <taxon>Solanales</taxon>
        <taxon>Convolvulaceae</taxon>
        <taxon>Cuscuteae</taxon>
        <taxon>Cuscuta</taxon>
        <taxon>Cuscuta subgen. Cuscuta</taxon>
    </lineage>
</organism>
<dbReference type="InterPro" id="IPR036419">
    <property type="entry name" value="Ribosomal_S3_C_sf"/>
</dbReference>
<comment type="caution">
    <text evidence="5">The sequence shown here is derived from an EMBL/GenBank/DDBJ whole genome shotgun (WGS) entry which is preliminary data.</text>
</comment>
<accession>A0AAV0CIM1</accession>
<dbReference type="PANTHER" id="PTHR11760:SF37">
    <property type="entry name" value="RIBOSOMAL PROTEIN S3, PUTATIVE, EXPRESSED-RELATED"/>
    <property type="match status" value="1"/>
</dbReference>
<name>A0AAV0CIM1_9ASTE</name>
<evidence type="ECO:0000256" key="2">
    <source>
        <dbReference type="ARBA" id="ARBA00022980"/>
    </source>
</evidence>
<dbReference type="Proteomes" id="UP001152523">
    <property type="component" value="Unassembled WGS sequence"/>
</dbReference>
<dbReference type="GO" id="GO:0006412">
    <property type="term" value="P:translation"/>
    <property type="evidence" value="ECO:0007669"/>
    <property type="project" value="InterPro"/>
</dbReference>
<protein>
    <recommendedName>
        <fullName evidence="4">Small ribosomal subunit protein uS3 C-terminal domain-containing protein</fullName>
    </recommendedName>
</protein>
<proteinExistence type="inferred from homology"/>
<feature type="non-terminal residue" evidence="5">
    <location>
        <position position="52"/>
    </location>
</feature>
<dbReference type="EMBL" id="CAMAPF010000031">
    <property type="protein sequence ID" value="CAH9078334.1"/>
    <property type="molecule type" value="Genomic_DNA"/>
</dbReference>
<keyword evidence="3" id="KW-0687">Ribonucleoprotein</keyword>
<evidence type="ECO:0000256" key="1">
    <source>
        <dbReference type="ARBA" id="ARBA00010761"/>
    </source>
</evidence>
<reference evidence="5" key="1">
    <citation type="submission" date="2022-07" db="EMBL/GenBank/DDBJ databases">
        <authorList>
            <person name="Macas J."/>
            <person name="Novak P."/>
            <person name="Neumann P."/>
        </authorList>
    </citation>
    <scope>NUCLEOTIDE SEQUENCE</scope>
</reference>
<dbReference type="GO" id="GO:0022627">
    <property type="term" value="C:cytosolic small ribosomal subunit"/>
    <property type="evidence" value="ECO:0007669"/>
    <property type="project" value="TreeGrafter"/>
</dbReference>
<keyword evidence="6" id="KW-1185">Reference proteome</keyword>
<dbReference type="InterPro" id="IPR057258">
    <property type="entry name" value="Ribosomal_uS3"/>
</dbReference>